<evidence type="ECO:0000256" key="5">
    <source>
        <dbReference type="ARBA" id="ARBA00022927"/>
    </source>
</evidence>
<keyword evidence="12" id="KW-1185">Reference proteome</keyword>
<keyword evidence="7" id="KW-0811">Translocation</keyword>
<comment type="subcellular location">
    <subcellularLocation>
        <location evidence="1">Membrane</location>
        <topology evidence="1">Single-pass membrane protein</topology>
    </subcellularLocation>
</comment>
<dbReference type="NCBIfam" id="TIGR01410">
    <property type="entry name" value="tatB"/>
    <property type="match status" value="1"/>
</dbReference>
<sequence length="101" mass="11193">MFDVGMIEMFVIVVLAVIVVGPKDLPKLLRSIGQFVAKMRAMGQEFQTSVKQMADEVELEEVTRKFNEAGNIPLKDDDTSPDIKPESKPAPKASDPETDRS</sequence>
<organism evidence="11 12">
    <name type="scientific">Paremcibacter congregatus</name>
    <dbReference type="NCBI Taxonomy" id="2043170"/>
    <lineage>
        <taxon>Bacteria</taxon>
        <taxon>Pseudomonadati</taxon>
        <taxon>Pseudomonadota</taxon>
        <taxon>Alphaproteobacteria</taxon>
        <taxon>Emcibacterales</taxon>
        <taxon>Emcibacteraceae</taxon>
        <taxon>Paremcibacter</taxon>
    </lineage>
</organism>
<dbReference type="InterPro" id="IPR018448">
    <property type="entry name" value="TatB"/>
</dbReference>
<protein>
    <submittedName>
        <fullName evidence="11">Twin-arginine translocase subunit TatB</fullName>
    </submittedName>
</protein>
<feature type="region of interest" description="Disordered" evidence="9">
    <location>
        <begin position="68"/>
        <end position="101"/>
    </location>
</feature>
<accession>A0A2G4YMY1</accession>
<evidence type="ECO:0000313" key="12">
    <source>
        <dbReference type="Proteomes" id="UP000229730"/>
    </source>
</evidence>
<dbReference type="FunCoup" id="A0A2G4YMY1">
    <property type="interactions" value="216"/>
</dbReference>
<evidence type="ECO:0000256" key="4">
    <source>
        <dbReference type="ARBA" id="ARBA00022692"/>
    </source>
</evidence>
<evidence type="ECO:0000256" key="9">
    <source>
        <dbReference type="SAM" id="MobiDB-lite"/>
    </source>
</evidence>
<proteinExistence type="predicted"/>
<dbReference type="Proteomes" id="UP000229730">
    <property type="component" value="Unassembled WGS sequence"/>
</dbReference>
<dbReference type="AlphaFoldDB" id="A0A2G4YMY1"/>
<evidence type="ECO:0000256" key="6">
    <source>
        <dbReference type="ARBA" id="ARBA00022989"/>
    </source>
</evidence>
<dbReference type="RefSeq" id="WP_099474719.1">
    <property type="nucleotide sequence ID" value="NZ_CAXBMK010000001.1"/>
</dbReference>
<keyword evidence="5" id="KW-0653">Protein transport</keyword>
<dbReference type="OrthoDB" id="7206969at2"/>
<reference evidence="11 12" key="1">
    <citation type="submission" date="2017-10" db="EMBL/GenBank/DDBJ databases">
        <title>Frigbacter circumglobatus gen. nov. sp. nov., isolated from sediment cultured in situ.</title>
        <authorList>
            <person name="Zhao Z."/>
        </authorList>
    </citation>
    <scope>NUCLEOTIDE SEQUENCE [LARGE SCALE GENOMIC DNA]</scope>
    <source>
        <strain evidence="11 12">ZYL</strain>
    </source>
</reference>
<evidence type="ECO:0000256" key="8">
    <source>
        <dbReference type="ARBA" id="ARBA00023136"/>
    </source>
</evidence>
<dbReference type="InterPro" id="IPR003369">
    <property type="entry name" value="TatA/B/E"/>
</dbReference>
<keyword evidence="4 10" id="KW-0812">Transmembrane</keyword>
<dbReference type="EMBL" id="PDEM01000031">
    <property type="protein sequence ID" value="PHZ83689.1"/>
    <property type="molecule type" value="Genomic_DNA"/>
</dbReference>
<feature type="compositionally biased region" description="Basic and acidic residues" evidence="9">
    <location>
        <begin position="74"/>
        <end position="101"/>
    </location>
</feature>
<evidence type="ECO:0000313" key="11">
    <source>
        <dbReference type="EMBL" id="PHZ83689.1"/>
    </source>
</evidence>
<gene>
    <name evidence="11" type="primary">tatB</name>
    <name evidence="11" type="ORF">CRD36_15035</name>
</gene>
<dbReference type="Gene3D" id="1.20.5.3310">
    <property type="match status" value="1"/>
</dbReference>
<evidence type="ECO:0000256" key="10">
    <source>
        <dbReference type="SAM" id="Phobius"/>
    </source>
</evidence>
<dbReference type="Pfam" id="PF02416">
    <property type="entry name" value="TatA_B_E"/>
    <property type="match status" value="1"/>
</dbReference>
<feature type="transmembrane region" description="Helical" evidence="10">
    <location>
        <begin position="6"/>
        <end position="22"/>
    </location>
</feature>
<dbReference type="InParanoid" id="A0A2G4YMY1"/>
<keyword evidence="3" id="KW-1003">Cell membrane</keyword>
<evidence type="ECO:0000256" key="7">
    <source>
        <dbReference type="ARBA" id="ARBA00023010"/>
    </source>
</evidence>
<keyword evidence="6 10" id="KW-1133">Transmembrane helix</keyword>
<comment type="caution">
    <text evidence="11">The sequence shown here is derived from an EMBL/GenBank/DDBJ whole genome shotgun (WGS) entry which is preliminary data.</text>
</comment>
<evidence type="ECO:0000256" key="3">
    <source>
        <dbReference type="ARBA" id="ARBA00022475"/>
    </source>
</evidence>
<evidence type="ECO:0000256" key="2">
    <source>
        <dbReference type="ARBA" id="ARBA00022448"/>
    </source>
</evidence>
<keyword evidence="8 10" id="KW-0472">Membrane</keyword>
<evidence type="ECO:0000256" key="1">
    <source>
        <dbReference type="ARBA" id="ARBA00004167"/>
    </source>
</evidence>
<keyword evidence="2" id="KW-0813">Transport</keyword>
<dbReference type="GO" id="GO:0008320">
    <property type="term" value="F:protein transmembrane transporter activity"/>
    <property type="evidence" value="ECO:0007669"/>
    <property type="project" value="InterPro"/>
</dbReference>
<dbReference type="PANTHER" id="PTHR33162:SF1">
    <property type="entry name" value="SEC-INDEPENDENT PROTEIN TRANSLOCASE PROTEIN TATA, CHLOROPLASTIC"/>
    <property type="match status" value="1"/>
</dbReference>
<dbReference type="GO" id="GO:0016020">
    <property type="term" value="C:membrane"/>
    <property type="evidence" value="ECO:0007669"/>
    <property type="project" value="UniProtKB-SubCell"/>
</dbReference>
<dbReference type="GO" id="GO:0043953">
    <property type="term" value="P:protein transport by the Tat complex"/>
    <property type="evidence" value="ECO:0007669"/>
    <property type="project" value="InterPro"/>
</dbReference>
<dbReference type="PANTHER" id="PTHR33162">
    <property type="entry name" value="SEC-INDEPENDENT PROTEIN TRANSLOCASE PROTEIN TATA, CHLOROPLASTIC"/>
    <property type="match status" value="1"/>
</dbReference>
<name>A0A2G4YMY1_9PROT</name>
<dbReference type="PRINTS" id="PR01506">
    <property type="entry name" value="TATBPROTEIN"/>
</dbReference>